<dbReference type="AlphaFoldDB" id="A0A1V4ST98"/>
<evidence type="ECO:0000256" key="5">
    <source>
        <dbReference type="ARBA" id="ARBA00022679"/>
    </source>
</evidence>
<dbReference type="InterPro" id="IPR011835">
    <property type="entry name" value="GS/SS"/>
</dbReference>
<dbReference type="GO" id="GO:0004373">
    <property type="term" value="F:alpha-1,4-glucan glucosyltransferase (UDP-glucose donor) activity"/>
    <property type="evidence" value="ECO:0007669"/>
    <property type="project" value="InterPro"/>
</dbReference>
<dbReference type="SUPFAM" id="SSF53756">
    <property type="entry name" value="UDP-Glycosyltransferase/glycogen phosphorylase"/>
    <property type="match status" value="1"/>
</dbReference>
<evidence type="ECO:0000259" key="9">
    <source>
        <dbReference type="Pfam" id="PF08323"/>
    </source>
</evidence>
<comment type="similarity">
    <text evidence="3 7">Belongs to the glycosyltransferase 1 family. Bacterial/plant glycogen synthase subfamily.</text>
</comment>
<evidence type="ECO:0000256" key="6">
    <source>
        <dbReference type="ARBA" id="ARBA00023056"/>
    </source>
</evidence>
<keyword evidence="6 7" id="KW-0320">Glycogen biosynthesis</keyword>
<comment type="function">
    <text evidence="2 7">Synthesizes alpha-1,4-glucan chains using ADP-glucose.</text>
</comment>
<dbReference type="EMBL" id="LTAY01000071">
    <property type="protein sequence ID" value="OPX46675.1"/>
    <property type="molecule type" value="Genomic_DNA"/>
</dbReference>
<evidence type="ECO:0000313" key="10">
    <source>
        <dbReference type="EMBL" id="OPX46675.1"/>
    </source>
</evidence>
<evidence type="ECO:0000259" key="8">
    <source>
        <dbReference type="Pfam" id="PF00534"/>
    </source>
</evidence>
<keyword evidence="5 7" id="KW-0808">Transferase</keyword>
<dbReference type="Pfam" id="PF00534">
    <property type="entry name" value="Glycos_transf_1"/>
    <property type="match status" value="1"/>
</dbReference>
<evidence type="ECO:0000313" key="11">
    <source>
        <dbReference type="Proteomes" id="UP000191448"/>
    </source>
</evidence>
<dbReference type="Pfam" id="PF08323">
    <property type="entry name" value="Glyco_transf_5"/>
    <property type="match status" value="1"/>
</dbReference>
<dbReference type="Gene3D" id="3.40.50.2000">
    <property type="entry name" value="Glycogen Phosphorylase B"/>
    <property type="match status" value="2"/>
</dbReference>
<feature type="domain" description="Glycosyl transferase family 1" evidence="8">
    <location>
        <begin position="287"/>
        <end position="440"/>
    </location>
</feature>
<dbReference type="UniPathway" id="UPA00164"/>
<dbReference type="NCBIfam" id="NF001898">
    <property type="entry name" value="PRK00654.1-1"/>
    <property type="match status" value="1"/>
</dbReference>
<evidence type="ECO:0000256" key="3">
    <source>
        <dbReference type="ARBA" id="ARBA00010281"/>
    </source>
</evidence>
<comment type="catalytic activity">
    <reaction evidence="1 7">
        <text>[(1-&gt;4)-alpha-D-glucosyl](n) + ADP-alpha-D-glucose = [(1-&gt;4)-alpha-D-glucosyl](n+1) + ADP + H(+)</text>
        <dbReference type="Rhea" id="RHEA:18189"/>
        <dbReference type="Rhea" id="RHEA-COMP:9584"/>
        <dbReference type="Rhea" id="RHEA-COMP:9587"/>
        <dbReference type="ChEBI" id="CHEBI:15378"/>
        <dbReference type="ChEBI" id="CHEBI:15444"/>
        <dbReference type="ChEBI" id="CHEBI:57498"/>
        <dbReference type="ChEBI" id="CHEBI:456216"/>
        <dbReference type="EC" id="2.4.1.21"/>
    </reaction>
</comment>
<reference evidence="10 11" key="1">
    <citation type="submission" date="2016-02" db="EMBL/GenBank/DDBJ databases">
        <title>Genome sequence of Clostridium thermobutyricum DSM 4928.</title>
        <authorList>
            <person name="Poehlein A."/>
            <person name="Daniel R."/>
        </authorList>
    </citation>
    <scope>NUCLEOTIDE SEQUENCE [LARGE SCALE GENOMIC DNA]</scope>
    <source>
        <strain evidence="10 11">DSM 4928</strain>
    </source>
</reference>
<dbReference type="CDD" id="cd03791">
    <property type="entry name" value="GT5_Glycogen_synthase_DULL1-like"/>
    <property type="match status" value="1"/>
</dbReference>
<feature type="binding site" evidence="7">
    <location>
        <position position="15"/>
    </location>
    <ligand>
        <name>ADP-alpha-D-glucose</name>
        <dbReference type="ChEBI" id="CHEBI:57498"/>
    </ligand>
</feature>
<name>A0A1V4ST98_9CLOT</name>
<dbReference type="NCBIfam" id="TIGR02095">
    <property type="entry name" value="glgA"/>
    <property type="match status" value="1"/>
</dbReference>
<dbReference type="RefSeq" id="WP_080023865.1">
    <property type="nucleotide sequence ID" value="NZ_LTAY01000071.1"/>
</dbReference>
<comment type="caution">
    <text evidence="10">The sequence shown here is derived from an EMBL/GenBank/DDBJ whole genome shotgun (WGS) entry which is preliminary data.</text>
</comment>
<evidence type="ECO:0000256" key="2">
    <source>
        <dbReference type="ARBA" id="ARBA00002764"/>
    </source>
</evidence>
<evidence type="ECO:0000256" key="7">
    <source>
        <dbReference type="HAMAP-Rule" id="MF_00484"/>
    </source>
</evidence>
<evidence type="ECO:0000256" key="4">
    <source>
        <dbReference type="ARBA" id="ARBA00022676"/>
    </source>
</evidence>
<evidence type="ECO:0000256" key="1">
    <source>
        <dbReference type="ARBA" id="ARBA00001478"/>
    </source>
</evidence>
<dbReference type="PANTHER" id="PTHR45825:SF11">
    <property type="entry name" value="ALPHA AMYLASE DOMAIN-CONTAINING PROTEIN"/>
    <property type="match status" value="1"/>
</dbReference>
<dbReference type="PANTHER" id="PTHR45825">
    <property type="entry name" value="GRANULE-BOUND STARCH SYNTHASE 1, CHLOROPLASTIC/AMYLOPLASTIC"/>
    <property type="match status" value="1"/>
</dbReference>
<feature type="domain" description="Starch synthase catalytic" evidence="9">
    <location>
        <begin position="2"/>
        <end position="237"/>
    </location>
</feature>
<proteinExistence type="inferred from homology"/>
<protein>
    <recommendedName>
        <fullName evidence="7">Glycogen synthase</fullName>
        <ecNumber evidence="7">2.4.1.21</ecNumber>
    </recommendedName>
    <alternativeName>
        <fullName evidence="7">Starch [bacterial glycogen] synthase</fullName>
    </alternativeName>
</protein>
<keyword evidence="4 7" id="KW-0328">Glycosyltransferase</keyword>
<accession>A0A1V4ST98</accession>
<dbReference type="EC" id="2.4.1.21" evidence="7"/>
<dbReference type="GO" id="GO:0009011">
    <property type="term" value="F:alpha-1,4-glucan glucosyltransferase (ADP-glucose donor) activity"/>
    <property type="evidence" value="ECO:0007669"/>
    <property type="project" value="UniProtKB-UniRule"/>
</dbReference>
<dbReference type="InterPro" id="IPR001296">
    <property type="entry name" value="Glyco_trans_1"/>
</dbReference>
<dbReference type="Proteomes" id="UP000191448">
    <property type="component" value="Unassembled WGS sequence"/>
</dbReference>
<sequence>MKVLYVGGEANPFIKSGGLGDVLGALPKELVKNGVDARVIIPKYKNIKKELNNKLKFIKWFMVKVGWRNQYCGIFEYDYEGVKYYLLDNEYYFGREGMYGYVDDGERFAFFTRAVLDFMKEINYQPDVIHCNDWHTGMIPVLLKLEYSRDLFYCDMKTVFSIHNLKFQGTFDKNILSELFGYDLEPYYNGSLAFDDGISFMKGGIMYSDIISTVSNSYVDEIKSVEYGERMDSILNERAYALHGILNGIDYDEYNPENDKFIYSKFNRNNYEQGKKENKINLQKELKIKINKDIPVIGIVSRLTSQKGLDLIVSMIDRILQRDVQLIILGTGDHHFEEHFKNLQYRYREKVSANIFFDDSLAHKIYASSDIFLMPSLFEPCGLGQLIALRYGSIPIVRETGGLKDTISAFNKYTGKGNGFSFKNYNAYEMVNIIEEALDTFKNKDVWNSIVKQALDSNNSWEKSAKDYLKLYESF</sequence>
<organism evidence="10 11">
    <name type="scientific">Clostridium thermobutyricum DSM 4928</name>
    <dbReference type="NCBI Taxonomy" id="1121339"/>
    <lineage>
        <taxon>Bacteria</taxon>
        <taxon>Bacillati</taxon>
        <taxon>Bacillota</taxon>
        <taxon>Clostridia</taxon>
        <taxon>Eubacteriales</taxon>
        <taxon>Clostridiaceae</taxon>
        <taxon>Clostridium</taxon>
    </lineage>
</organism>
<dbReference type="InterPro" id="IPR013534">
    <property type="entry name" value="Starch_synth_cat_dom"/>
</dbReference>
<comment type="pathway">
    <text evidence="7">Glycan biosynthesis; glycogen biosynthesis.</text>
</comment>
<dbReference type="HAMAP" id="MF_00484">
    <property type="entry name" value="Glycogen_synth"/>
    <property type="match status" value="1"/>
</dbReference>
<dbReference type="OrthoDB" id="9808590at2"/>
<dbReference type="GO" id="GO:0005978">
    <property type="term" value="P:glycogen biosynthetic process"/>
    <property type="evidence" value="ECO:0007669"/>
    <property type="project" value="UniProtKB-UniRule"/>
</dbReference>
<gene>
    <name evidence="10" type="primary">glgA_2</name>
    <name evidence="7" type="synonym">glgA</name>
    <name evidence="10" type="ORF">CLTHE_26570</name>
</gene>